<protein>
    <recommendedName>
        <fullName evidence="2">Leukocyte surface antigen CD47</fullName>
    </recommendedName>
    <alternativeName>
        <fullName evidence="14">Integrin-associated protein</fullName>
    </alternativeName>
</protein>
<evidence type="ECO:0000259" key="17">
    <source>
        <dbReference type="PROSITE" id="PS50835"/>
    </source>
</evidence>
<dbReference type="InterPro" id="IPR013783">
    <property type="entry name" value="Ig-like_fold"/>
</dbReference>
<dbReference type="GO" id="GO:0070062">
    <property type="term" value="C:extracellular exosome"/>
    <property type="evidence" value="ECO:0007669"/>
    <property type="project" value="TreeGrafter"/>
</dbReference>
<dbReference type="InterPro" id="IPR006704">
    <property type="entry name" value="CD47"/>
</dbReference>
<dbReference type="Pfam" id="PF08204">
    <property type="entry name" value="V-set_CD47"/>
    <property type="match status" value="1"/>
</dbReference>
<dbReference type="InterPro" id="IPR013147">
    <property type="entry name" value="CD47-like_TM"/>
</dbReference>
<comment type="subcellular location">
    <subcellularLocation>
        <location evidence="1">Cell membrane</location>
        <topology evidence="1">Multi-pass membrane protein</topology>
    </subcellularLocation>
</comment>
<organism evidence="18 19">
    <name type="scientific">Bos indicus x Bos taurus</name>
    <name type="common">Hybrid cattle</name>
    <dbReference type="NCBI Taxonomy" id="30522"/>
    <lineage>
        <taxon>Eukaryota</taxon>
        <taxon>Metazoa</taxon>
        <taxon>Chordata</taxon>
        <taxon>Craniata</taxon>
        <taxon>Vertebrata</taxon>
        <taxon>Euteleostomi</taxon>
        <taxon>Mammalia</taxon>
        <taxon>Eutheria</taxon>
        <taxon>Laurasiatheria</taxon>
        <taxon>Artiodactyla</taxon>
        <taxon>Ruminantia</taxon>
        <taxon>Pecora</taxon>
        <taxon>Bovidae</taxon>
        <taxon>Bovinae</taxon>
        <taxon>Bos</taxon>
    </lineage>
</organism>
<evidence type="ECO:0000256" key="6">
    <source>
        <dbReference type="ARBA" id="ARBA00022729"/>
    </source>
</evidence>
<keyword evidence="12" id="KW-0873">Pyrrolidone carboxylic acid</keyword>
<dbReference type="InterPro" id="IPR013270">
    <property type="entry name" value="CD47_Vset"/>
</dbReference>
<evidence type="ECO:0000256" key="7">
    <source>
        <dbReference type="ARBA" id="ARBA00022889"/>
    </source>
</evidence>
<evidence type="ECO:0000256" key="15">
    <source>
        <dbReference type="SAM" id="MobiDB-lite"/>
    </source>
</evidence>
<name>A0A4W2F3U1_BOBOX</name>
<keyword evidence="6" id="KW-0732">Signal</keyword>
<feature type="domain" description="Ig-like" evidence="17">
    <location>
        <begin position="55"/>
        <end position="146"/>
    </location>
</feature>
<evidence type="ECO:0000256" key="3">
    <source>
        <dbReference type="ARBA" id="ARBA00022475"/>
    </source>
</evidence>
<proteinExistence type="predicted"/>
<evidence type="ECO:0000256" key="1">
    <source>
        <dbReference type="ARBA" id="ARBA00004651"/>
    </source>
</evidence>
<feature type="transmembrane region" description="Helical" evidence="16">
    <location>
        <begin position="315"/>
        <end position="335"/>
    </location>
</feature>
<evidence type="ECO:0000256" key="12">
    <source>
        <dbReference type="ARBA" id="ARBA00023283"/>
    </source>
</evidence>
<dbReference type="GO" id="GO:0050766">
    <property type="term" value="P:positive regulation of phagocytosis"/>
    <property type="evidence" value="ECO:0007669"/>
    <property type="project" value="InterPro"/>
</dbReference>
<dbReference type="Gene3D" id="2.60.40.10">
    <property type="entry name" value="Immunoglobulins"/>
    <property type="match status" value="1"/>
</dbReference>
<feature type="transmembrane region" description="Helical" evidence="16">
    <location>
        <begin position="162"/>
        <end position="184"/>
    </location>
</feature>
<keyword evidence="19" id="KW-1185">Reference proteome</keyword>
<keyword evidence="9 16" id="KW-0472">Membrane</keyword>
<keyword evidence="11" id="KW-0325">Glycoprotein</keyword>
<evidence type="ECO:0000256" key="16">
    <source>
        <dbReference type="SAM" id="Phobius"/>
    </source>
</evidence>
<feature type="transmembrane region" description="Helical" evidence="16">
    <location>
        <begin position="196"/>
        <end position="217"/>
    </location>
</feature>
<dbReference type="Ensembl" id="ENSBIXT00000043330.1">
    <property type="protein sequence ID" value="ENSBIXP00000044136.1"/>
    <property type="gene ID" value="ENSBIXG00000028357.1"/>
</dbReference>
<evidence type="ECO:0000313" key="18">
    <source>
        <dbReference type="Ensembl" id="ENSBIXP00000044136.1"/>
    </source>
</evidence>
<feature type="transmembrane region" description="Helical" evidence="16">
    <location>
        <begin position="256"/>
        <end position="277"/>
    </location>
</feature>
<feature type="transmembrane region" description="Helical" evidence="16">
    <location>
        <begin position="229"/>
        <end position="249"/>
    </location>
</feature>
<accession>A0A4W2F3U1</accession>
<dbReference type="GO" id="GO:0070053">
    <property type="term" value="F:thrombospondin receptor activity"/>
    <property type="evidence" value="ECO:0007669"/>
    <property type="project" value="InterPro"/>
</dbReference>
<evidence type="ECO:0000256" key="10">
    <source>
        <dbReference type="ARBA" id="ARBA00023157"/>
    </source>
</evidence>
<feature type="region of interest" description="Disordered" evidence="15">
    <location>
        <begin position="1"/>
        <end position="31"/>
    </location>
</feature>
<dbReference type="InterPro" id="IPR007110">
    <property type="entry name" value="Ig-like_dom"/>
</dbReference>
<keyword evidence="7" id="KW-0130">Cell adhesion</keyword>
<keyword evidence="8 16" id="KW-1133">Transmembrane helix</keyword>
<dbReference type="STRING" id="30522.A0A4W2F3U1"/>
<evidence type="ECO:0000256" key="4">
    <source>
        <dbReference type="ARBA" id="ARBA00022553"/>
    </source>
</evidence>
<evidence type="ECO:0000256" key="11">
    <source>
        <dbReference type="ARBA" id="ARBA00023180"/>
    </source>
</evidence>
<evidence type="ECO:0000256" key="5">
    <source>
        <dbReference type="ARBA" id="ARBA00022692"/>
    </source>
</evidence>
<dbReference type="PANTHER" id="PTHR10613:SF0">
    <property type="entry name" value="LEUKOCYTE SURFACE ANTIGEN CD47"/>
    <property type="match status" value="1"/>
</dbReference>
<dbReference type="GO" id="GO:0002684">
    <property type="term" value="P:positive regulation of immune system process"/>
    <property type="evidence" value="ECO:0007669"/>
    <property type="project" value="UniProtKB-ARBA"/>
</dbReference>
<evidence type="ECO:0000256" key="9">
    <source>
        <dbReference type="ARBA" id="ARBA00023136"/>
    </source>
</evidence>
<sequence length="364" mass="40307">MERGEKCGAAEVPSRGRTVDEGRGEPLWAPEGSGLRGSAQLIFNAIKSVEYTLCNQTVVIPCFVNNVETKNITELYVRWKFKGENIFIFDGNQRMSKPSSNFSSAEIAPSELLRGIASLKMAKSDAVLGNYTCEVTELSREGETIIELKYRVVSWFSPNENILIVIFPVLAILLFWGQFGIVTLKYKSNYTKEKAIFLLVAGLLLTVLVIVGAFLFIPGEYSTKNASGLGLIVLPTIILILLHYCVFMIAMGMSSFTISILILQLLGYVLSVVGFSLCVSECIPVHGPLLISGLGIIALAELLGLVYMKCVGKSALFLLAYARNFKYIIWIMLLVDSYCLGPKKRMSNSKNEKTQQMPLYFLNN</sequence>
<dbReference type="GO" id="GO:0050729">
    <property type="term" value="P:positive regulation of inflammatory response"/>
    <property type="evidence" value="ECO:0007669"/>
    <property type="project" value="InterPro"/>
</dbReference>
<keyword evidence="3" id="KW-1003">Cell membrane</keyword>
<dbReference type="AlphaFoldDB" id="A0A4W2F3U1"/>
<keyword evidence="10" id="KW-1015">Disulfide bond</keyword>
<dbReference type="InterPro" id="IPR037805">
    <property type="entry name" value="IgV_CD47"/>
</dbReference>
<reference evidence="18" key="3">
    <citation type="submission" date="2025-09" db="UniProtKB">
        <authorList>
            <consortium name="Ensembl"/>
        </authorList>
    </citation>
    <scope>IDENTIFICATION</scope>
</reference>
<keyword evidence="13" id="KW-0393">Immunoglobulin domain</keyword>
<keyword evidence="5 16" id="KW-0812">Transmembrane</keyword>
<dbReference type="Pfam" id="PF04549">
    <property type="entry name" value="CD47"/>
    <property type="match status" value="1"/>
</dbReference>
<dbReference type="GO" id="GO:0098609">
    <property type="term" value="P:cell-cell adhesion"/>
    <property type="evidence" value="ECO:0007669"/>
    <property type="project" value="UniProtKB-ARBA"/>
</dbReference>
<evidence type="ECO:0000256" key="2">
    <source>
        <dbReference type="ARBA" id="ARBA00015454"/>
    </source>
</evidence>
<dbReference type="PANTHER" id="PTHR10613">
    <property type="entry name" value="LEUKOCYTE SURFACE ANTIGEN CD47"/>
    <property type="match status" value="1"/>
</dbReference>
<evidence type="ECO:0000256" key="8">
    <source>
        <dbReference type="ARBA" id="ARBA00022989"/>
    </source>
</evidence>
<dbReference type="CDD" id="cd16090">
    <property type="entry name" value="IgV_CD47"/>
    <property type="match status" value="1"/>
</dbReference>
<dbReference type="GO" id="GO:0022409">
    <property type="term" value="P:positive regulation of cell-cell adhesion"/>
    <property type="evidence" value="ECO:0007669"/>
    <property type="project" value="InterPro"/>
</dbReference>
<dbReference type="Proteomes" id="UP000314981">
    <property type="component" value="Chromosome 1"/>
</dbReference>
<reference evidence="18" key="2">
    <citation type="submission" date="2025-08" db="UniProtKB">
        <authorList>
            <consortium name="Ensembl"/>
        </authorList>
    </citation>
    <scope>IDENTIFICATION</scope>
</reference>
<evidence type="ECO:0000256" key="13">
    <source>
        <dbReference type="ARBA" id="ARBA00023319"/>
    </source>
</evidence>
<dbReference type="FunFam" id="2.60.40.10:FF:000521">
    <property type="entry name" value="leukocyte surface antigen CD47"/>
    <property type="match status" value="1"/>
</dbReference>
<evidence type="ECO:0000256" key="14">
    <source>
        <dbReference type="ARBA" id="ARBA00033289"/>
    </source>
</evidence>
<dbReference type="GO" id="GO:0005886">
    <property type="term" value="C:plasma membrane"/>
    <property type="evidence" value="ECO:0007669"/>
    <property type="project" value="UniProtKB-SubCell"/>
</dbReference>
<evidence type="ECO:0000313" key="19">
    <source>
        <dbReference type="Proteomes" id="UP000314981"/>
    </source>
</evidence>
<feature type="transmembrane region" description="Helical" evidence="16">
    <location>
        <begin position="289"/>
        <end position="308"/>
    </location>
</feature>
<keyword evidence="4" id="KW-0597">Phosphoprotein</keyword>
<reference evidence="18 19" key="1">
    <citation type="submission" date="2018-11" db="EMBL/GenBank/DDBJ databases">
        <title>Haplotype-resolved cattle genomes.</title>
        <authorList>
            <person name="Low W.Y."/>
            <person name="Tearle R."/>
            <person name="Bickhart D.M."/>
            <person name="Rosen B.D."/>
            <person name="Koren S."/>
            <person name="Rhie A."/>
            <person name="Hiendleder S."/>
            <person name="Phillippy A.M."/>
            <person name="Smith T.P.L."/>
            <person name="Williams J.L."/>
        </authorList>
    </citation>
    <scope>NUCLEOTIDE SEQUENCE [LARGE SCALE GENOMIC DNA]</scope>
</reference>
<dbReference type="PROSITE" id="PS50835">
    <property type="entry name" value="IG_LIKE"/>
    <property type="match status" value="1"/>
</dbReference>